<dbReference type="GO" id="GO:0009244">
    <property type="term" value="P:lipopolysaccharide core region biosynthetic process"/>
    <property type="evidence" value="ECO:0007669"/>
    <property type="project" value="TreeGrafter"/>
</dbReference>
<name>A0A5R8KF24_9BACT</name>
<evidence type="ECO:0000313" key="3">
    <source>
        <dbReference type="EMBL" id="TLD70867.1"/>
    </source>
</evidence>
<sequence>MERILVIQLKRIGDFVLTVPALGRLRKMRPEAELVLLVPSGLVELAEALPMVNRVIGFESGGVNWRAWASMVAGEWDVCLDFSGTDRAALLTWLSRADLRVGYQKFAGFGMRRLAYHRLCGASVRDLHTVDFHLELIGEALGSWEGTGPPAMFVVGAGIRDGVQRKLKSEGVTGKYVILHPGTARMEKFWLNERWAEVARVVHERLGLQVVLTGTGTGLEEAPLKAIKEMAGVPMVDLCGKLSLAEMTVVIEGAELMVGVDSMAMHLAALAEKPQVALFGPTNPFHWRARHARSMVLQGSSGLPVAEFAPKATPADMNQISTAAVVDAMTSLL</sequence>
<dbReference type="CDD" id="cd03789">
    <property type="entry name" value="GT9_LPS_heptosyltransferase"/>
    <property type="match status" value="1"/>
</dbReference>
<dbReference type="PANTHER" id="PTHR30160">
    <property type="entry name" value="TETRAACYLDISACCHARIDE 4'-KINASE-RELATED"/>
    <property type="match status" value="1"/>
</dbReference>
<dbReference type="AlphaFoldDB" id="A0A5R8KF24"/>
<dbReference type="PANTHER" id="PTHR30160:SF1">
    <property type="entry name" value="LIPOPOLYSACCHARIDE 1,2-N-ACETYLGLUCOSAMINETRANSFERASE-RELATED"/>
    <property type="match status" value="1"/>
</dbReference>
<organism evidence="3 4">
    <name type="scientific">Phragmitibacter flavus</name>
    <dbReference type="NCBI Taxonomy" id="2576071"/>
    <lineage>
        <taxon>Bacteria</taxon>
        <taxon>Pseudomonadati</taxon>
        <taxon>Verrucomicrobiota</taxon>
        <taxon>Verrucomicrobiia</taxon>
        <taxon>Verrucomicrobiales</taxon>
        <taxon>Verrucomicrobiaceae</taxon>
        <taxon>Phragmitibacter</taxon>
    </lineage>
</organism>
<keyword evidence="4" id="KW-1185">Reference proteome</keyword>
<accession>A0A5R8KF24</accession>
<dbReference type="GO" id="GO:0008713">
    <property type="term" value="F:ADP-heptose-lipopolysaccharide heptosyltransferase activity"/>
    <property type="evidence" value="ECO:0007669"/>
    <property type="project" value="TreeGrafter"/>
</dbReference>
<dbReference type="GO" id="GO:0005829">
    <property type="term" value="C:cytosol"/>
    <property type="evidence" value="ECO:0007669"/>
    <property type="project" value="TreeGrafter"/>
</dbReference>
<keyword evidence="2 3" id="KW-0808">Transferase</keyword>
<proteinExistence type="predicted"/>
<dbReference type="Gene3D" id="3.40.50.2000">
    <property type="entry name" value="Glycogen Phosphorylase B"/>
    <property type="match status" value="2"/>
</dbReference>
<protein>
    <submittedName>
        <fullName evidence="3">Glycosyltransferase family 9 protein</fullName>
    </submittedName>
</protein>
<evidence type="ECO:0000256" key="1">
    <source>
        <dbReference type="ARBA" id="ARBA00022676"/>
    </source>
</evidence>
<reference evidence="3 4" key="1">
    <citation type="submission" date="2019-05" db="EMBL/GenBank/DDBJ databases">
        <title>Verrucobacter flavum gen. nov., sp. nov. a new member of the family Verrucomicrobiaceae.</title>
        <authorList>
            <person name="Szuroczki S."/>
            <person name="Abbaszade G."/>
            <person name="Szabo A."/>
            <person name="Felfoldi T."/>
            <person name="Schumann P."/>
            <person name="Boka K."/>
            <person name="Keki Z."/>
            <person name="Toumi M."/>
            <person name="Toth E."/>
        </authorList>
    </citation>
    <scope>NUCLEOTIDE SEQUENCE [LARGE SCALE GENOMIC DNA]</scope>
    <source>
        <strain evidence="3 4">MG-N-17</strain>
    </source>
</reference>
<dbReference type="RefSeq" id="WP_138086337.1">
    <property type="nucleotide sequence ID" value="NZ_VAUV01000007.1"/>
</dbReference>
<dbReference type="EMBL" id="VAUV01000007">
    <property type="protein sequence ID" value="TLD70867.1"/>
    <property type="molecule type" value="Genomic_DNA"/>
</dbReference>
<dbReference type="Pfam" id="PF01075">
    <property type="entry name" value="Glyco_transf_9"/>
    <property type="match status" value="1"/>
</dbReference>
<comment type="caution">
    <text evidence="3">The sequence shown here is derived from an EMBL/GenBank/DDBJ whole genome shotgun (WGS) entry which is preliminary data.</text>
</comment>
<gene>
    <name evidence="3" type="ORF">FEM03_11215</name>
</gene>
<dbReference type="Proteomes" id="UP000306196">
    <property type="component" value="Unassembled WGS sequence"/>
</dbReference>
<dbReference type="InterPro" id="IPR051199">
    <property type="entry name" value="LPS_LOS_Heptosyltrfase"/>
</dbReference>
<dbReference type="InterPro" id="IPR002201">
    <property type="entry name" value="Glyco_trans_9"/>
</dbReference>
<evidence type="ECO:0000313" key="4">
    <source>
        <dbReference type="Proteomes" id="UP000306196"/>
    </source>
</evidence>
<dbReference type="SUPFAM" id="SSF53756">
    <property type="entry name" value="UDP-Glycosyltransferase/glycogen phosphorylase"/>
    <property type="match status" value="1"/>
</dbReference>
<dbReference type="OrthoDB" id="9797795at2"/>
<keyword evidence="1" id="KW-0328">Glycosyltransferase</keyword>
<evidence type="ECO:0000256" key="2">
    <source>
        <dbReference type="ARBA" id="ARBA00022679"/>
    </source>
</evidence>